<dbReference type="AlphaFoldDB" id="A0A1I2ZRS5"/>
<gene>
    <name evidence="3" type="ORF">FHR37_002984</name>
    <name evidence="4" type="ORF">SAMN05421678_11733</name>
</gene>
<reference evidence="4 5" key="1">
    <citation type="submission" date="2016-10" db="EMBL/GenBank/DDBJ databases">
        <authorList>
            <person name="de Groot N.N."/>
        </authorList>
    </citation>
    <scope>NUCLEOTIDE SEQUENCE [LARGE SCALE GENOMIC DNA]</scope>
    <source>
        <strain evidence="4 5">CPCC 202808</strain>
    </source>
</reference>
<protein>
    <submittedName>
        <fullName evidence="4">Nitrate reductase delta subunit</fullName>
    </submittedName>
</protein>
<dbReference type="SUPFAM" id="SSF89155">
    <property type="entry name" value="TorD-like"/>
    <property type="match status" value="1"/>
</dbReference>
<evidence type="ECO:0000256" key="2">
    <source>
        <dbReference type="SAM" id="MobiDB-lite"/>
    </source>
</evidence>
<evidence type="ECO:0000313" key="4">
    <source>
        <dbReference type="EMBL" id="SFH40533.1"/>
    </source>
</evidence>
<dbReference type="RefSeq" id="WP_202818327.1">
    <property type="nucleotide sequence ID" value="NZ_FOOI01000017.1"/>
</dbReference>
<dbReference type="GO" id="GO:0016530">
    <property type="term" value="F:metallochaperone activity"/>
    <property type="evidence" value="ECO:0007669"/>
    <property type="project" value="TreeGrafter"/>
</dbReference>
<evidence type="ECO:0000256" key="1">
    <source>
        <dbReference type="ARBA" id="ARBA00023063"/>
    </source>
</evidence>
<dbReference type="Pfam" id="PF02613">
    <property type="entry name" value="Nitrate_red_del"/>
    <property type="match status" value="1"/>
</dbReference>
<name>A0A1I2ZRS5_9ACTN</name>
<evidence type="ECO:0000313" key="6">
    <source>
        <dbReference type="Proteomes" id="UP000533017"/>
    </source>
</evidence>
<dbReference type="Proteomes" id="UP000199052">
    <property type="component" value="Unassembled WGS sequence"/>
</dbReference>
<sequence>MKPGGARGTGTIGARDAAIVCQAASILLQYPDETIRALVPVVATAVRQLPTAGPAGEPRATLTAFLDHVAAVPERDLAEHYVATFDRRRRCCLHLTWWADGETRRRGQSLTAFKERYRSGGLDFGGEVGEGGELPDYLPVVLEYAATGDVTDGLALLQEHRAGVELLRLALVDVGSPYARVVEAVCALLPGPSPADRAAAQRLAKAGPPQESVGLEPYAARPVAEPTEGRSR</sequence>
<accession>A0A1I2ZRS5</accession>
<evidence type="ECO:0000313" key="3">
    <source>
        <dbReference type="EMBL" id="NYH84133.1"/>
    </source>
</evidence>
<dbReference type="EMBL" id="JACBZA010000001">
    <property type="protein sequence ID" value="NYH84133.1"/>
    <property type="molecule type" value="Genomic_DNA"/>
</dbReference>
<dbReference type="EMBL" id="FOOI01000017">
    <property type="protein sequence ID" value="SFH40533.1"/>
    <property type="molecule type" value="Genomic_DNA"/>
</dbReference>
<evidence type="ECO:0000313" key="5">
    <source>
        <dbReference type="Proteomes" id="UP000199052"/>
    </source>
</evidence>
<organism evidence="4 5">
    <name type="scientific">Actinopolymorpha cephalotaxi</name>
    <dbReference type="NCBI Taxonomy" id="504797"/>
    <lineage>
        <taxon>Bacteria</taxon>
        <taxon>Bacillati</taxon>
        <taxon>Actinomycetota</taxon>
        <taxon>Actinomycetes</taxon>
        <taxon>Propionibacteriales</taxon>
        <taxon>Actinopolymorphaceae</taxon>
        <taxon>Actinopolymorpha</taxon>
    </lineage>
</organism>
<dbReference type="Proteomes" id="UP000533017">
    <property type="component" value="Unassembled WGS sequence"/>
</dbReference>
<reference evidence="3 6" key="2">
    <citation type="submission" date="2020-07" db="EMBL/GenBank/DDBJ databases">
        <title>Sequencing the genomes of 1000 actinobacteria strains.</title>
        <authorList>
            <person name="Klenk H.-P."/>
        </authorList>
    </citation>
    <scope>NUCLEOTIDE SEQUENCE [LARGE SCALE GENOMIC DNA]</scope>
    <source>
        <strain evidence="3 6">DSM 45117</strain>
    </source>
</reference>
<dbReference type="InterPro" id="IPR020945">
    <property type="entry name" value="DMSO/NO3_reduct_chaperone"/>
</dbReference>
<dbReference type="Gene3D" id="1.10.3480.10">
    <property type="entry name" value="TorD-like"/>
    <property type="match status" value="1"/>
</dbReference>
<keyword evidence="1" id="KW-0534">Nitrate assimilation</keyword>
<feature type="compositionally biased region" description="Low complexity" evidence="2">
    <location>
        <begin position="197"/>
        <end position="206"/>
    </location>
</feature>
<dbReference type="GO" id="GO:0042128">
    <property type="term" value="P:nitrate assimilation"/>
    <property type="evidence" value="ECO:0007669"/>
    <property type="project" value="UniProtKB-KW"/>
</dbReference>
<keyword evidence="6" id="KW-1185">Reference proteome</keyword>
<dbReference type="InterPro" id="IPR036411">
    <property type="entry name" value="TorD-like_sf"/>
</dbReference>
<dbReference type="PANTHER" id="PTHR43680:SF2">
    <property type="entry name" value="NITRATE REDUCTASE MOLYBDENUM COFACTOR ASSEMBLY CHAPERONE NARJ"/>
    <property type="match status" value="1"/>
</dbReference>
<dbReference type="InterPro" id="IPR003765">
    <property type="entry name" value="NO3_reductase_chaperone_NarJ"/>
</dbReference>
<feature type="region of interest" description="Disordered" evidence="2">
    <location>
        <begin position="197"/>
        <end position="232"/>
    </location>
</feature>
<proteinExistence type="predicted"/>
<dbReference type="STRING" id="504797.SAMN05421678_11733"/>
<dbReference type="PANTHER" id="PTHR43680">
    <property type="entry name" value="NITRATE REDUCTASE MOLYBDENUM COFACTOR ASSEMBLY CHAPERONE"/>
    <property type="match status" value="1"/>
</dbReference>
<dbReference type="GO" id="GO:0051131">
    <property type="term" value="P:chaperone-mediated protein complex assembly"/>
    <property type="evidence" value="ECO:0007669"/>
    <property type="project" value="InterPro"/>
</dbReference>
<dbReference type="NCBIfam" id="TIGR00684">
    <property type="entry name" value="narJ"/>
    <property type="match status" value="1"/>
</dbReference>
<dbReference type="GO" id="GO:0051082">
    <property type="term" value="F:unfolded protein binding"/>
    <property type="evidence" value="ECO:0007669"/>
    <property type="project" value="InterPro"/>
</dbReference>